<name>A0A8S1NSS3_9CILI</name>
<keyword evidence="2" id="KW-1185">Reference proteome</keyword>
<proteinExistence type="predicted"/>
<organism evidence="1 2">
    <name type="scientific">Paramecium sonneborni</name>
    <dbReference type="NCBI Taxonomy" id="65129"/>
    <lineage>
        <taxon>Eukaryota</taxon>
        <taxon>Sar</taxon>
        <taxon>Alveolata</taxon>
        <taxon>Ciliophora</taxon>
        <taxon>Intramacronucleata</taxon>
        <taxon>Oligohymenophorea</taxon>
        <taxon>Peniculida</taxon>
        <taxon>Parameciidae</taxon>
        <taxon>Paramecium</taxon>
    </lineage>
</organism>
<dbReference type="AlphaFoldDB" id="A0A8S1NSS3"/>
<protein>
    <submittedName>
        <fullName evidence="1">Uncharacterized protein</fullName>
    </submittedName>
</protein>
<evidence type="ECO:0000313" key="1">
    <source>
        <dbReference type="EMBL" id="CAD8094880.1"/>
    </source>
</evidence>
<accession>A0A8S1NSS3</accession>
<dbReference type="EMBL" id="CAJJDN010000063">
    <property type="protein sequence ID" value="CAD8094880.1"/>
    <property type="molecule type" value="Genomic_DNA"/>
</dbReference>
<gene>
    <name evidence="1" type="ORF">PSON_ATCC_30995.1.T0630113</name>
</gene>
<sequence>MKQKFFKFGLQLTQNQLSFSNQQFFYLMISQNSNDFRQLSQIVDVSLNSVDQSQSLYDRFQGINTENEFQDQNEIISIQSIRIPFNKIEFIQQPILSKKIMPAQIRKIDNSFQFYIFDLMLMEASKVGLLKQKYIINSESKALVGKIKVFDSGKLYVFQDGGMSPKKCTNQSFYRKYLGSICKQNELKCHIPKINLQNNQIYSYSPIYFKKNKEIIQQNNQFFEFYNIFKFQKQNLWSVLYKKEITSEQFLIKLQKIDENSYEVLYTSPINHLQAFQISISIIQIIS</sequence>
<reference evidence="1" key="1">
    <citation type="submission" date="2021-01" db="EMBL/GenBank/DDBJ databases">
        <authorList>
            <consortium name="Genoscope - CEA"/>
            <person name="William W."/>
        </authorList>
    </citation>
    <scope>NUCLEOTIDE SEQUENCE</scope>
</reference>
<dbReference type="Proteomes" id="UP000692954">
    <property type="component" value="Unassembled WGS sequence"/>
</dbReference>
<evidence type="ECO:0000313" key="2">
    <source>
        <dbReference type="Proteomes" id="UP000692954"/>
    </source>
</evidence>
<comment type="caution">
    <text evidence="1">The sequence shown here is derived from an EMBL/GenBank/DDBJ whole genome shotgun (WGS) entry which is preliminary data.</text>
</comment>
<dbReference type="OrthoDB" id="292873at2759"/>